<evidence type="ECO:0000313" key="3">
    <source>
        <dbReference type="Proteomes" id="UP001501175"/>
    </source>
</evidence>
<proteinExistence type="predicted"/>
<dbReference type="NCBIfam" id="TIGR03780">
    <property type="entry name" value="Bac_Flav_CT_N"/>
    <property type="match status" value="1"/>
</dbReference>
<keyword evidence="1" id="KW-0732">Signal</keyword>
<dbReference type="Pfam" id="PF13595">
    <property type="entry name" value="DUF4138"/>
    <property type="match status" value="1"/>
</dbReference>
<sequence>MKTTVLFPFLLSLCLGEVYAQVNYVQPGVGTPGVATPGRYADAVVTPVGVSTYSQPIDPATFRTSYAIHVSDTKTTHLIFPHEIKYADLGSKDIYGEAVEKAGNVFRIKSMNRSFLGTSLTVITADGKLYSFRVQYDQDPLVLTYDLSRLSQTPEVPKSAKVASGSVAKLADKLNTLGTQALESRRRIRHVGYQTQGMKLYLKNILYTEDVMFLVLGLDNDSKLDYNPDFMRLYVAQLKRAGESSASQEVIVEPIKIFDDGQPTIPHRKTVTRVLAINRMTLEKDRRLMVQVNEKEGARLLTLPIGPEELASAKPL</sequence>
<feature type="signal peptide" evidence="1">
    <location>
        <begin position="1"/>
        <end position="20"/>
    </location>
</feature>
<comment type="caution">
    <text evidence="2">The sequence shown here is derived from an EMBL/GenBank/DDBJ whole genome shotgun (WGS) entry which is preliminary data.</text>
</comment>
<gene>
    <name evidence="2" type="primary">traN_1</name>
    <name evidence="2" type="ORF">GCM10023189_32490</name>
</gene>
<evidence type="ECO:0000313" key="2">
    <source>
        <dbReference type="EMBL" id="GAA4459201.1"/>
    </source>
</evidence>
<reference evidence="3" key="1">
    <citation type="journal article" date="2019" name="Int. J. Syst. Evol. Microbiol.">
        <title>The Global Catalogue of Microorganisms (GCM) 10K type strain sequencing project: providing services to taxonomists for standard genome sequencing and annotation.</title>
        <authorList>
            <consortium name="The Broad Institute Genomics Platform"/>
            <consortium name="The Broad Institute Genome Sequencing Center for Infectious Disease"/>
            <person name="Wu L."/>
            <person name="Ma J."/>
        </authorList>
    </citation>
    <scope>NUCLEOTIDE SEQUENCE [LARGE SCALE GENOMIC DNA]</scope>
    <source>
        <strain evidence="3">JCM 17927</strain>
    </source>
</reference>
<dbReference type="Proteomes" id="UP001501175">
    <property type="component" value="Unassembled WGS sequence"/>
</dbReference>
<dbReference type="RefSeq" id="WP_345244925.1">
    <property type="nucleotide sequence ID" value="NZ_BAABHD010000031.1"/>
</dbReference>
<accession>A0ABP8N2Z8</accession>
<keyword evidence="3" id="KW-1185">Reference proteome</keyword>
<evidence type="ECO:0000256" key="1">
    <source>
        <dbReference type="SAM" id="SignalP"/>
    </source>
</evidence>
<name>A0ABP8N2Z8_9BACT</name>
<organism evidence="2 3">
    <name type="scientific">Nibrella saemangeumensis</name>
    <dbReference type="NCBI Taxonomy" id="1084526"/>
    <lineage>
        <taxon>Bacteria</taxon>
        <taxon>Pseudomonadati</taxon>
        <taxon>Bacteroidota</taxon>
        <taxon>Cytophagia</taxon>
        <taxon>Cytophagales</taxon>
        <taxon>Spirosomataceae</taxon>
        <taxon>Nibrella</taxon>
    </lineage>
</organism>
<dbReference type="EMBL" id="BAABHD010000031">
    <property type="protein sequence ID" value="GAA4459201.1"/>
    <property type="molecule type" value="Genomic_DNA"/>
</dbReference>
<dbReference type="InterPro" id="IPR022298">
    <property type="entry name" value="Conjug_transposon_TraN"/>
</dbReference>
<protein>
    <submittedName>
        <fullName evidence="2">Conjugative transposon protein TraN</fullName>
    </submittedName>
</protein>
<feature type="chain" id="PRO_5046657496" evidence="1">
    <location>
        <begin position="21"/>
        <end position="316"/>
    </location>
</feature>